<comment type="function">
    <text evidence="8">Catalyzes the NADPH-dependent reduction of glutamyl-tRNA(Glu) to glutamate 1-semialdehyde (GSA).</text>
</comment>
<dbReference type="SUPFAM" id="SSF69742">
    <property type="entry name" value="Glutamyl tRNA-reductase catalytic, N-terminal domain"/>
    <property type="match status" value="1"/>
</dbReference>
<keyword evidence="4 8" id="KW-0521">NADP</keyword>
<dbReference type="SUPFAM" id="SSF51735">
    <property type="entry name" value="NAD(P)-binding Rossmann-fold domains"/>
    <property type="match status" value="1"/>
</dbReference>
<dbReference type="FunFam" id="3.30.460.30:FF:000001">
    <property type="entry name" value="Glutamyl-tRNA reductase"/>
    <property type="match status" value="1"/>
</dbReference>
<comment type="catalytic activity">
    <reaction evidence="7 8 13">
        <text>(S)-4-amino-5-oxopentanoate + tRNA(Glu) + NADP(+) = L-glutamyl-tRNA(Glu) + NADPH + H(+)</text>
        <dbReference type="Rhea" id="RHEA:12344"/>
        <dbReference type="Rhea" id="RHEA-COMP:9663"/>
        <dbReference type="Rhea" id="RHEA-COMP:9680"/>
        <dbReference type="ChEBI" id="CHEBI:15378"/>
        <dbReference type="ChEBI" id="CHEBI:57501"/>
        <dbReference type="ChEBI" id="CHEBI:57783"/>
        <dbReference type="ChEBI" id="CHEBI:58349"/>
        <dbReference type="ChEBI" id="CHEBI:78442"/>
        <dbReference type="ChEBI" id="CHEBI:78520"/>
        <dbReference type="EC" id="1.2.1.70"/>
    </reaction>
</comment>
<feature type="binding site" evidence="8 10">
    <location>
        <begin position="49"/>
        <end position="52"/>
    </location>
    <ligand>
        <name>substrate</name>
    </ligand>
</feature>
<dbReference type="PIRSF" id="PIRSF000445">
    <property type="entry name" value="4pyrrol_synth_GluRdtase"/>
    <property type="match status" value="1"/>
</dbReference>
<feature type="binding site" evidence="8 10">
    <location>
        <position position="120"/>
    </location>
    <ligand>
        <name>substrate</name>
    </ligand>
</feature>
<dbReference type="PROSITE" id="PS00747">
    <property type="entry name" value="GLUTR"/>
    <property type="match status" value="1"/>
</dbReference>
<dbReference type="InterPro" id="IPR036291">
    <property type="entry name" value="NAD(P)-bd_dom_sf"/>
</dbReference>
<evidence type="ECO:0000256" key="9">
    <source>
        <dbReference type="PIRSR" id="PIRSR000445-1"/>
    </source>
</evidence>
<protein>
    <recommendedName>
        <fullName evidence="3 8">Glutamyl-tRNA reductase</fullName>
        <shortName evidence="8">GluTR</shortName>
        <ecNumber evidence="3 8">1.2.1.70</ecNumber>
    </recommendedName>
</protein>
<comment type="domain">
    <text evidence="8">Possesses an unusual extended V-shaped dimeric structure with each monomer consisting of three distinct domains arranged along a curved 'spinal' alpha-helix. The N-terminal catalytic domain specifically recognizes the glutamate moiety of the substrate. The second domain is the NADPH-binding domain, and the third C-terminal domain is responsible for dimerization.</text>
</comment>
<dbReference type="HAMAP" id="MF_00087">
    <property type="entry name" value="Glu_tRNA_reductase"/>
    <property type="match status" value="1"/>
</dbReference>
<feature type="active site" description="Nucleophile" evidence="8 9">
    <location>
        <position position="50"/>
    </location>
</feature>
<feature type="domain" description="Quinate/shikimate 5-dehydrogenase/glutamyl-tRNA reductase" evidence="15">
    <location>
        <begin position="181"/>
        <end position="300"/>
    </location>
</feature>
<comment type="caution">
    <text evidence="17">The sequence shown here is derived from an EMBL/GenBank/DDBJ whole genome shotgun (WGS) entry which is preliminary data.</text>
</comment>
<dbReference type="CDD" id="cd05213">
    <property type="entry name" value="NAD_bind_Glutamyl_tRNA_reduct"/>
    <property type="match status" value="1"/>
</dbReference>
<name>A0A554SPJ4_9ACTN</name>
<dbReference type="AlphaFoldDB" id="A0A554SPJ4"/>
<evidence type="ECO:0000256" key="2">
    <source>
        <dbReference type="ARBA" id="ARBA00005916"/>
    </source>
</evidence>
<dbReference type="InterPro" id="IPR000343">
    <property type="entry name" value="4pyrrol_synth_GluRdtase"/>
</dbReference>
<evidence type="ECO:0000259" key="16">
    <source>
        <dbReference type="Pfam" id="PF05201"/>
    </source>
</evidence>
<dbReference type="EMBL" id="VLNT01000001">
    <property type="protein sequence ID" value="TSD68275.1"/>
    <property type="molecule type" value="Genomic_DNA"/>
</dbReference>
<dbReference type="InterPro" id="IPR006151">
    <property type="entry name" value="Shikm_DH/Glu-tRNA_Rdtase"/>
</dbReference>
<dbReference type="GO" id="GO:0050661">
    <property type="term" value="F:NADP binding"/>
    <property type="evidence" value="ECO:0007669"/>
    <property type="project" value="InterPro"/>
</dbReference>
<keyword evidence="5 8" id="KW-0560">Oxidoreductase</keyword>
<dbReference type="Proteomes" id="UP000316988">
    <property type="component" value="Unassembled WGS sequence"/>
</dbReference>
<reference evidence="17 18" key="1">
    <citation type="submission" date="2019-07" db="EMBL/GenBank/DDBJ databases">
        <authorList>
            <person name="Zhao L.H."/>
        </authorList>
    </citation>
    <scope>NUCLEOTIDE SEQUENCE [LARGE SCALE GENOMIC DNA]</scope>
    <source>
        <strain evidence="17 18">Co35</strain>
    </source>
</reference>
<dbReference type="PANTHER" id="PTHR43013:SF1">
    <property type="entry name" value="GLUTAMYL-TRNA REDUCTASE"/>
    <property type="match status" value="1"/>
</dbReference>
<evidence type="ECO:0000256" key="3">
    <source>
        <dbReference type="ARBA" id="ARBA00012970"/>
    </source>
</evidence>
<dbReference type="Gene3D" id="3.30.460.30">
    <property type="entry name" value="Glutamyl-tRNA reductase, N-terminal domain"/>
    <property type="match status" value="1"/>
</dbReference>
<dbReference type="InterPro" id="IPR015896">
    <property type="entry name" value="4pyrrol_synth_GluRdtase_dimer"/>
</dbReference>
<dbReference type="NCBIfam" id="NF000744">
    <property type="entry name" value="PRK00045.1-3"/>
    <property type="match status" value="1"/>
</dbReference>
<dbReference type="UniPathway" id="UPA00251">
    <property type="reaction ID" value="UER00316"/>
</dbReference>
<dbReference type="SUPFAM" id="SSF69075">
    <property type="entry name" value="Glutamyl tRNA-reductase dimerization domain"/>
    <property type="match status" value="1"/>
</dbReference>
<proteinExistence type="inferred from homology"/>
<evidence type="ECO:0000256" key="5">
    <source>
        <dbReference type="ARBA" id="ARBA00023002"/>
    </source>
</evidence>
<dbReference type="NCBIfam" id="TIGR01035">
    <property type="entry name" value="hemA"/>
    <property type="match status" value="1"/>
</dbReference>
<dbReference type="Pfam" id="PF05201">
    <property type="entry name" value="GlutR_N"/>
    <property type="match status" value="1"/>
</dbReference>
<evidence type="ECO:0000259" key="14">
    <source>
        <dbReference type="Pfam" id="PF00745"/>
    </source>
</evidence>
<feature type="site" description="Important for activity" evidence="8 12">
    <location>
        <position position="99"/>
    </location>
</feature>
<feature type="binding site" evidence="8 11">
    <location>
        <begin position="188"/>
        <end position="193"/>
    </location>
    <ligand>
        <name>NADP(+)</name>
        <dbReference type="ChEBI" id="CHEBI:58349"/>
    </ligand>
</feature>
<evidence type="ECO:0000256" key="12">
    <source>
        <dbReference type="PIRSR" id="PIRSR000445-4"/>
    </source>
</evidence>
<feature type="domain" description="Tetrapyrrole biosynthesis glutamyl-tRNA reductase dimerisation" evidence="14">
    <location>
        <begin position="316"/>
        <end position="416"/>
    </location>
</feature>
<evidence type="ECO:0000256" key="10">
    <source>
        <dbReference type="PIRSR" id="PIRSR000445-2"/>
    </source>
</evidence>
<evidence type="ECO:0000256" key="13">
    <source>
        <dbReference type="RuleBase" id="RU000584"/>
    </source>
</evidence>
<dbReference type="Pfam" id="PF01488">
    <property type="entry name" value="Shikimate_DH"/>
    <property type="match status" value="1"/>
</dbReference>
<dbReference type="InterPro" id="IPR015895">
    <property type="entry name" value="4pyrrol_synth_GluRdtase_N"/>
</dbReference>
<evidence type="ECO:0000256" key="8">
    <source>
        <dbReference type="HAMAP-Rule" id="MF_00087"/>
    </source>
</evidence>
<sequence>MSVLVVGMSHKSAPVDLLERVALDTDSSVKLSHRVLENEYVSESAIISTCNRVEVYVEAERFHGAVDEVSRLLAEHSGLTREELVRHVYVHYDEAAVAHLFGVASGMDSMILGESQILGQVRDALSSGQAESTVGSALNTLFQQALRIGKRGHAETGIDRLAPSIVTAGFDAAGDIVTAPSSRILVAGAGTMASLAVRTLVDRGVEPQRIWVANRTFQRAFELVAAYGVSAVRWEALDVELSAADVLITCTGAAGTVFDRERIGAAAGDRPMSVIDLALPRDVAGDVRTLPSVEVVDLEVLAAQAANAELADDVRQVQGIVADEVRSFLAAKNASKVTPTVVALRGMATEVVAAETERVLARLGDDVDDDTRREVGQALRRVAEKLIHAPTVRVKELVDGPEGLTYADALADLFALDQTTVRAVTAVGGEPS</sequence>
<feature type="binding site" evidence="8 10">
    <location>
        <begin position="114"/>
        <end position="116"/>
    </location>
    <ligand>
        <name>substrate</name>
    </ligand>
</feature>
<dbReference type="OrthoDB" id="110209at2"/>
<dbReference type="Pfam" id="PF00745">
    <property type="entry name" value="GlutR_dimer"/>
    <property type="match status" value="1"/>
</dbReference>
<evidence type="ECO:0000256" key="7">
    <source>
        <dbReference type="ARBA" id="ARBA00047464"/>
    </source>
</evidence>
<dbReference type="InterPro" id="IPR036453">
    <property type="entry name" value="GluRdtase_dimer_dom_sf"/>
</dbReference>
<dbReference type="RefSeq" id="WP_143911223.1">
    <property type="nucleotide sequence ID" value="NZ_VLNT01000001.1"/>
</dbReference>
<feature type="domain" description="Glutamyl-tRNA reductase N-terminal" evidence="16">
    <location>
        <begin position="6"/>
        <end position="156"/>
    </location>
</feature>
<evidence type="ECO:0000313" key="17">
    <source>
        <dbReference type="EMBL" id="TSD68275.1"/>
    </source>
</evidence>
<evidence type="ECO:0000313" key="18">
    <source>
        <dbReference type="Proteomes" id="UP000316988"/>
    </source>
</evidence>
<dbReference type="InterPro" id="IPR018214">
    <property type="entry name" value="GluRdtase_CS"/>
</dbReference>
<evidence type="ECO:0000259" key="15">
    <source>
        <dbReference type="Pfam" id="PF01488"/>
    </source>
</evidence>
<evidence type="ECO:0000256" key="4">
    <source>
        <dbReference type="ARBA" id="ARBA00022857"/>
    </source>
</evidence>
<dbReference type="EC" id="1.2.1.70" evidence="3 8"/>
<comment type="similarity">
    <text evidence="2 8 13">Belongs to the glutamyl-tRNA reductase family.</text>
</comment>
<keyword evidence="6 8" id="KW-0627">Porphyrin biosynthesis</keyword>
<evidence type="ECO:0000256" key="11">
    <source>
        <dbReference type="PIRSR" id="PIRSR000445-3"/>
    </source>
</evidence>
<evidence type="ECO:0000256" key="6">
    <source>
        <dbReference type="ARBA" id="ARBA00023244"/>
    </source>
</evidence>
<feature type="binding site" evidence="8 10">
    <location>
        <position position="109"/>
    </location>
    <ligand>
        <name>substrate</name>
    </ligand>
</feature>
<gene>
    <name evidence="8" type="primary">hemA</name>
    <name evidence="17" type="ORF">FNM00_01390</name>
</gene>
<evidence type="ECO:0000256" key="1">
    <source>
        <dbReference type="ARBA" id="ARBA00005059"/>
    </source>
</evidence>
<dbReference type="GO" id="GO:0008883">
    <property type="term" value="F:glutamyl-tRNA reductase activity"/>
    <property type="evidence" value="ECO:0007669"/>
    <property type="project" value="UniProtKB-UniRule"/>
</dbReference>
<dbReference type="InterPro" id="IPR036343">
    <property type="entry name" value="GluRdtase_N_sf"/>
</dbReference>
<dbReference type="Gene3D" id="3.40.50.720">
    <property type="entry name" value="NAD(P)-binding Rossmann-like Domain"/>
    <property type="match status" value="1"/>
</dbReference>
<comment type="pathway">
    <text evidence="1 8 13">Porphyrin-containing compound metabolism; protoporphyrin-IX biosynthesis; 5-aminolevulinate from L-glutamyl-tRNA(Glu): step 1/2.</text>
</comment>
<comment type="subunit">
    <text evidence="8">Homodimer.</text>
</comment>
<dbReference type="PANTHER" id="PTHR43013">
    <property type="entry name" value="GLUTAMYL-TRNA REDUCTASE"/>
    <property type="match status" value="1"/>
</dbReference>
<comment type="miscellaneous">
    <text evidence="8">During catalysis, the active site Cys acts as a nucleophile attacking the alpha-carbonyl group of tRNA-bound glutamate with the formation of a thioester intermediate between enzyme and glutamate, and the concomitant release of tRNA(Glu). The thioester intermediate is finally reduced by direct hydride transfer from NADPH, to form the product GSA.</text>
</comment>
<accession>A0A554SPJ4</accession>
<keyword evidence="18" id="KW-1185">Reference proteome</keyword>
<dbReference type="GO" id="GO:0019353">
    <property type="term" value="P:protoporphyrinogen IX biosynthetic process from glutamate"/>
    <property type="evidence" value="ECO:0007669"/>
    <property type="project" value="TreeGrafter"/>
</dbReference>
<organism evidence="17 18">
    <name type="scientific">Aeromicrobium piscarium</name>
    <dbReference type="NCBI Taxonomy" id="2590901"/>
    <lineage>
        <taxon>Bacteria</taxon>
        <taxon>Bacillati</taxon>
        <taxon>Actinomycetota</taxon>
        <taxon>Actinomycetes</taxon>
        <taxon>Propionibacteriales</taxon>
        <taxon>Nocardioidaceae</taxon>
        <taxon>Aeromicrobium</taxon>
    </lineage>
</organism>